<dbReference type="Proteomes" id="UP000275267">
    <property type="component" value="Unassembled WGS sequence"/>
</dbReference>
<name>A0A3L6S3Q2_PANMI</name>
<feature type="compositionally biased region" description="Low complexity" evidence="1">
    <location>
        <begin position="198"/>
        <end position="209"/>
    </location>
</feature>
<dbReference type="InterPro" id="IPR053253">
    <property type="entry name" value="Sex_diff_modulator"/>
</dbReference>
<proteinExistence type="predicted"/>
<dbReference type="PANTHER" id="PTHR33087:SF31">
    <property type="entry name" value="OS06G0482850 PROTEIN"/>
    <property type="match status" value="1"/>
</dbReference>
<evidence type="ECO:0008006" key="4">
    <source>
        <dbReference type="Google" id="ProtNLM"/>
    </source>
</evidence>
<dbReference type="OrthoDB" id="696323at2759"/>
<dbReference type="EMBL" id="PQIB02000006">
    <property type="protein sequence ID" value="RLN12992.1"/>
    <property type="molecule type" value="Genomic_DNA"/>
</dbReference>
<dbReference type="PANTHER" id="PTHR33087">
    <property type="entry name" value="OS07G0539200 PROTEIN"/>
    <property type="match status" value="1"/>
</dbReference>
<feature type="region of interest" description="Disordered" evidence="1">
    <location>
        <begin position="161"/>
        <end position="250"/>
    </location>
</feature>
<evidence type="ECO:0000313" key="2">
    <source>
        <dbReference type="EMBL" id="RLN12992.1"/>
    </source>
</evidence>
<gene>
    <name evidence="2" type="ORF">C2845_PM09G03910</name>
</gene>
<organism evidence="2 3">
    <name type="scientific">Panicum miliaceum</name>
    <name type="common">Proso millet</name>
    <name type="synonym">Broomcorn millet</name>
    <dbReference type="NCBI Taxonomy" id="4540"/>
    <lineage>
        <taxon>Eukaryota</taxon>
        <taxon>Viridiplantae</taxon>
        <taxon>Streptophyta</taxon>
        <taxon>Embryophyta</taxon>
        <taxon>Tracheophyta</taxon>
        <taxon>Spermatophyta</taxon>
        <taxon>Magnoliopsida</taxon>
        <taxon>Liliopsida</taxon>
        <taxon>Poales</taxon>
        <taxon>Poaceae</taxon>
        <taxon>PACMAD clade</taxon>
        <taxon>Panicoideae</taxon>
        <taxon>Panicodae</taxon>
        <taxon>Paniceae</taxon>
        <taxon>Panicinae</taxon>
        <taxon>Panicum</taxon>
        <taxon>Panicum sect. Panicum</taxon>
    </lineage>
</organism>
<keyword evidence="3" id="KW-1185">Reference proteome</keyword>
<evidence type="ECO:0000313" key="3">
    <source>
        <dbReference type="Proteomes" id="UP000275267"/>
    </source>
</evidence>
<reference evidence="3" key="1">
    <citation type="journal article" date="2019" name="Nat. Commun.">
        <title>The genome of broomcorn millet.</title>
        <authorList>
            <person name="Zou C."/>
            <person name="Miki D."/>
            <person name="Li D."/>
            <person name="Tang Q."/>
            <person name="Xiao L."/>
            <person name="Rajput S."/>
            <person name="Deng P."/>
            <person name="Jia W."/>
            <person name="Huang R."/>
            <person name="Zhang M."/>
            <person name="Sun Y."/>
            <person name="Hu J."/>
            <person name="Fu X."/>
            <person name="Schnable P.S."/>
            <person name="Li F."/>
            <person name="Zhang H."/>
            <person name="Feng B."/>
            <person name="Zhu X."/>
            <person name="Liu R."/>
            <person name="Schnable J.C."/>
            <person name="Zhu J.-K."/>
            <person name="Zhang H."/>
        </authorList>
    </citation>
    <scope>NUCLEOTIDE SEQUENCE [LARGE SCALE GENOMIC DNA]</scope>
</reference>
<dbReference type="AlphaFoldDB" id="A0A3L6S3Q2"/>
<evidence type="ECO:0000256" key="1">
    <source>
        <dbReference type="SAM" id="MobiDB-lite"/>
    </source>
</evidence>
<accession>A0A3L6S3Q2</accession>
<protein>
    <recommendedName>
        <fullName evidence="4">DUF4283 domain-containing protein</fullName>
    </recommendedName>
</protein>
<feature type="compositionally biased region" description="Low complexity" evidence="1">
    <location>
        <begin position="161"/>
        <end position="170"/>
    </location>
</feature>
<dbReference type="STRING" id="4540.A0A3L6S3Q2"/>
<comment type="caution">
    <text evidence="2">The sequence shown here is derived from an EMBL/GenBank/DDBJ whole genome shotgun (WGS) entry which is preliminary data.</text>
</comment>
<sequence>MAESDFSIRPFHRDSFLVICSSHLARDRALLASPIPLGSTSLSMRPWTRLVNAESSTLLSKVTLELDGVPAHAWDLATASKLVDPHCWIESLDASFANKTDMSTLRISAWTKAPAAIPTAKKLLIAEPSVRVTHPDLRQKKVLEYPVDFHLRSIFNFSASSSSFGGSSPSDDGDSGPDGNPDHSYGFRQGSAGPRIRPSPAATGAAGPAEAPPGPRRRPEVWVADVTGGPPRRRCGPRSQRGILRAPATS</sequence>